<dbReference type="EMBL" id="JASPKZ010000467">
    <property type="protein sequence ID" value="KAJ9599832.1"/>
    <property type="molecule type" value="Genomic_DNA"/>
</dbReference>
<evidence type="ECO:0000256" key="1">
    <source>
        <dbReference type="SAM" id="MobiDB-lite"/>
    </source>
</evidence>
<sequence length="223" mass="25317">FCDFNQHIKELMEPQIRSLLENHKIGRETKLLKHLEKSLELTIWEKTYIQKNKYKAVNFDIPGENNLFSKFIKSTPDGSSEDDVIDDILTNREDTIFTTIREYSIMTKENTSDDKEAYAPSLTTNQPYNQWILQNNEDFDNPQPGASTSQKPTATKKPSKHVIDSVPTNVNAENEPSTPLKSKQNSPGNASRKSSGQSSFSDFFPTPKMVKNTTTNRKPAINS</sequence>
<protein>
    <submittedName>
        <fullName evidence="2">Uncharacterized protein</fullName>
    </submittedName>
</protein>
<gene>
    <name evidence="2" type="ORF">L9F63_009872</name>
</gene>
<evidence type="ECO:0000313" key="2">
    <source>
        <dbReference type="EMBL" id="KAJ9599832.1"/>
    </source>
</evidence>
<organism evidence="2 3">
    <name type="scientific">Diploptera punctata</name>
    <name type="common">Pacific beetle cockroach</name>
    <dbReference type="NCBI Taxonomy" id="6984"/>
    <lineage>
        <taxon>Eukaryota</taxon>
        <taxon>Metazoa</taxon>
        <taxon>Ecdysozoa</taxon>
        <taxon>Arthropoda</taxon>
        <taxon>Hexapoda</taxon>
        <taxon>Insecta</taxon>
        <taxon>Pterygota</taxon>
        <taxon>Neoptera</taxon>
        <taxon>Polyneoptera</taxon>
        <taxon>Dictyoptera</taxon>
        <taxon>Blattodea</taxon>
        <taxon>Blaberoidea</taxon>
        <taxon>Blaberidae</taxon>
        <taxon>Diplopterinae</taxon>
        <taxon>Diploptera</taxon>
    </lineage>
</organism>
<feature type="compositionally biased region" description="Polar residues" evidence="1">
    <location>
        <begin position="211"/>
        <end position="223"/>
    </location>
</feature>
<feature type="non-terminal residue" evidence="2">
    <location>
        <position position="223"/>
    </location>
</feature>
<feature type="compositionally biased region" description="Polar residues" evidence="1">
    <location>
        <begin position="166"/>
        <end position="201"/>
    </location>
</feature>
<reference evidence="2" key="1">
    <citation type="journal article" date="2023" name="IScience">
        <title>Live-bearing cockroach genome reveals convergent evolutionary mechanisms linked to viviparity in insects and beyond.</title>
        <authorList>
            <person name="Fouks B."/>
            <person name="Harrison M.C."/>
            <person name="Mikhailova A.A."/>
            <person name="Marchal E."/>
            <person name="English S."/>
            <person name="Carruthers M."/>
            <person name="Jennings E.C."/>
            <person name="Chiamaka E.L."/>
            <person name="Frigard R.A."/>
            <person name="Pippel M."/>
            <person name="Attardo G.M."/>
            <person name="Benoit J.B."/>
            <person name="Bornberg-Bauer E."/>
            <person name="Tobe S.S."/>
        </authorList>
    </citation>
    <scope>NUCLEOTIDE SEQUENCE</scope>
    <source>
        <strain evidence="2">Stay&amp;Tobe</strain>
    </source>
</reference>
<name>A0AAD8ES78_DIPPU</name>
<dbReference type="Proteomes" id="UP001233999">
    <property type="component" value="Unassembled WGS sequence"/>
</dbReference>
<keyword evidence="3" id="KW-1185">Reference proteome</keyword>
<proteinExistence type="predicted"/>
<feature type="compositionally biased region" description="Polar residues" evidence="1">
    <location>
        <begin position="144"/>
        <end position="153"/>
    </location>
</feature>
<feature type="region of interest" description="Disordered" evidence="1">
    <location>
        <begin position="135"/>
        <end position="223"/>
    </location>
</feature>
<comment type="caution">
    <text evidence="2">The sequence shown here is derived from an EMBL/GenBank/DDBJ whole genome shotgun (WGS) entry which is preliminary data.</text>
</comment>
<reference evidence="2" key="2">
    <citation type="submission" date="2023-05" db="EMBL/GenBank/DDBJ databases">
        <authorList>
            <person name="Fouks B."/>
        </authorList>
    </citation>
    <scope>NUCLEOTIDE SEQUENCE</scope>
    <source>
        <strain evidence="2">Stay&amp;Tobe</strain>
        <tissue evidence="2">Testes</tissue>
    </source>
</reference>
<feature type="non-terminal residue" evidence="2">
    <location>
        <position position="1"/>
    </location>
</feature>
<evidence type="ECO:0000313" key="3">
    <source>
        <dbReference type="Proteomes" id="UP001233999"/>
    </source>
</evidence>
<dbReference type="AlphaFoldDB" id="A0AAD8ES78"/>
<accession>A0AAD8ES78</accession>